<proteinExistence type="predicted"/>
<feature type="signal peptide" evidence="1">
    <location>
        <begin position="1"/>
        <end position="21"/>
    </location>
</feature>
<reference evidence="2 3" key="1">
    <citation type="submission" date="2017-04" db="EMBL/GenBank/DDBJ databases">
        <title>Draft genome sequence of Tuber borchii Vittad., a whitish edible truffle.</title>
        <authorList>
            <consortium name="DOE Joint Genome Institute"/>
            <person name="Murat C."/>
            <person name="Kuo A."/>
            <person name="Barry K.W."/>
            <person name="Clum A."/>
            <person name="Dockter R.B."/>
            <person name="Fauchery L."/>
            <person name="Iotti M."/>
            <person name="Kohler A."/>
            <person name="Labutti K."/>
            <person name="Lindquist E.A."/>
            <person name="Lipzen A."/>
            <person name="Ohm R.A."/>
            <person name="Wang M."/>
            <person name="Grigoriev I.V."/>
            <person name="Zambonelli A."/>
            <person name="Martin F.M."/>
        </authorList>
    </citation>
    <scope>NUCLEOTIDE SEQUENCE [LARGE SCALE GENOMIC DNA]</scope>
    <source>
        <strain evidence="2 3">Tbo3840</strain>
    </source>
</reference>
<comment type="caution">
    <text evidence="2">The sequence shown here is derived from an EMBL/GenBank/DDBJ whole genome shotgun (WGS) entry which is preliminary data.</text>
</comment>
<accession>A0A2T6ZKP5</accession>
<protein>
    <submittedName>
        <fullName evidence="2">Uncharacterized protein</fullName>
    </submittedName>
</protein>
<evidence type="ECO:0000313" key="2">
    <source>
        <dbReference type="EMBL" id="PUU75984.1"/>
    </source>
</evidence>
<gene>
    <name evidence="2" type="ORF">B9Z19DRAFT_1130500</name>
</gene>
<sequence length="159" mass="17984">MSIISLFALLLFFILPSTTVGHKTATVTVIEPTTTVSFTKFLLPTNHYQSIPRTGPLHTCFQKISTRKSIRKNWFAVAWESGKTLDSLKCDQLQKSIRKNAGKGLSRWRCYWYFDPRTRTGVSKAQGVIKSKVGKMENIIEKAVGGIWGVQGVERCRFI</sequence>
<keyword evidence="3" id="KW-1185">Reference proteome</keyword>
<dbReference type="AlphaFoldDB" id="A0A2T6ZKP5"/>
<feature type="chain" id="PRO_5015600219" evidence="1">
    <location>
        <begin position="22"/>
        <end position="159"/>
    </location>
</feature>
<evidence type="ECO:0000313" key="3">
    <source>
        <dbReference type="Proteomes" id="UP000244722"/>
    </source>
</evidence>
<evidence type="ECO:0000256" key="1">
    <source>
        <dbReference type="SAM" id="SignalP"/>
    </source>
</evidence>
<dbReference type="Proteomes" id="UP000244722">
    <property type="component" value="Unassembled WGS sequence"/>
</dbReference>
<name>A0A2T6ZKP5_TUBBO</name>
<keyword evidence="1" id="KW-0732">Signal</keyword>
<organism evidence="2 3">
    <name type="scientific">Tuber borchii</name>
    <name type="common">White truffle</name>
    <dbReference type="NCBI Taxonomy" id="42251"/>
    <lineage>
        <taxon>Eukaryota</taxon>
        <taxon>Fungi</taxon>
        <taxon>Dikarya</taxon>
        <taxon>Ascomycota</taxon>
        <taxon>Pezizomycotina</taxon>
        <taxon>Pezizomycetes</taxon>
        <taxon>Pezizales</taxon>
        <taxon>Tuberaceae</taxon>
        <taxon>Tuber</taxon>
    </lineage>
</organism>
<dbReference type="EMBL" id="NESQ01000208">
    <property type="protein sequence ID" value="PUU75984.1"/>
    <property type="molecule type" value="Genomic_DNA"/>
</dbReference>